<dbReference type="Proteomes" id="UP000050482">
    <property type="component" value="Unassembled WGS sequence"/>
</dbReference>
<comment type="caution">
    <text evidence="1">The sequence shown here is derived from an EMBL/GenBank/DDBJ whole genome shotgun (WGS) entry which is preliminary data.</text>
</comment>
<dbReference type="CDD" id="cd11532">
    <property type="entry name" value="NTP-PPase_COG4997"/>
    <property type="match status" value="1"/>
</dbReference>
<proteinExistence type="predicted"/>
<dbReference type="AlphaFoldDB" id="A0A0P9CBS9"/>
<dbReference type="EMBL" id="LJCO01000061">
    <property type="protein sequence ID" value="KPV43018.1"/>
    <property type="molecule type" value="Genomic_DNA"/>
</dbReference>
<evidence type="ECO:0000313" key="1">
    <source>
        <dbReference type="EMBL" id="KPV43018.1"/>
    </source>
</evidence>
<dbReference type="GO" id="GO:0016787">
    <property type="term" value="F:hydrolase activity"/>
    <property type="evidence" value="ECO:0007669"/>
    <property type="project" value="UniProtKB-KW"/>
</dbReference>
<keyword evidence="2" id="KW-1185">Reference proteome</keyword>
<dbReference type="InterPro" id="IPR038735">
    <property type="entry name" value="MSMEG_1276-like_NTP-PPase_dom"/>
</dbReference>
<dbReference type="RefSeq" id="WP_054969915.1">
    <property type="nucleotide sequence ID" value="NZ_LJCO01000061.1"/>
</dbReference>
<organism evidence="1 2">
    <name type="scientific">Alicyclobacillus ferrooxydans</name>
    <dbReference type="NCBI Taxonomy" id="471514"/>
    <lineage>
        <taxon>Bacteria</taxon>
        <taxon>Bacillati</taxon>
        <taxon>Bacillota</taxon>
        <taxon>Bacilli</taxon>
        <taxon>Bacillales</taxon>
        <taxon>Alicyclobacillaceae</taxon>
        <taxon>Alicyclobacillus</taxon>
    </lineage>
</organism>
<reference evidence="1 2" key="1">
    <citation type="submission" date="2015-09" db="EMBL/GenBank/DDBJ databases">
        <title>Draft genome sequence of Alicyclobacillus ferrooxydans DSM 22381.</title>
        <authorList>
            <person name="Hemp J."/>
        </authorList>
    </citation>
    <scope>NUCLEOTIDE SEQUENCE [LARGE SCALE GENOMIC DNA]</scope>
    <source>
        <strain evidence="1 2">TC-34</strain>
    </source>
</reference>
<evidence type="ECO:0000313" key="2">
    <source>
        <dbReference type="Proteomes" id="UP000050482"/>
    </source>
</evidence>
<sequence length="109" mass="12258">MPTYNKLVRDLIPDIIRNSGKEAMTSILSEDNFRAALRTKLSEEVQEYLTEGSDEQALEELADILEVVSALAKLHGSTFEETLSIQAKKARERGGFGRRIFLIEVNDES</sequence>
<dbReference type="PATRIC" id="fig|471514.4.peg.4038"/>
<dbReference type="OrthoDB" id="9813491at2"/>
<dbReference type="STRING" id="471514.AN477_14650"/>
<accession>A0A0P9CBS9</accession>
<name>A0A0P9CBS9_9BACL</name>
<dbReference type="SUPFAM" id="SSF101386">
    <property type="entry name" value="all-alpha NTP pyrophosphatases"/>
    <property type="match status" value="1"/>
</dbReference>
<gene>
    <name evidence="1" type="ORF">AN477_14650</name>
</gene>
<keyword evidence="1" id="KW-0378">Hydrolase</keyword>
<protein>
    <submittedName>
        <fullName evidence="1">Phosphoribosyl-ATP pyrophosphohydrolase</fullName>
    </submittedName>
</protein>